<keyword evidence="5" id="KW-1185">Reference proteome</keyword>
<dbReference type="Gene3D" id="3.40.50.2300">
    <property type="match status" value="1"/>
</dbReference>
<sequence>MAKNPKDQHPLDVTKDFQSLDGIQVLVVDDNADSLFLTTCILESYGSRVITATSALQALEAIKQFKFDIFIFDIAMPEMDGFSLISKVREITLSEKQQIPAIALTALGSEEGYSLALTSGFQSYVNKPVEPTLLVAEITKLINQSSAFNNGKQ</sequence>
<dbReference type="AlphaFoldDB" id="A0AA40T108"/>
<dbReference type="SMART" id="SM00448">
    <property type="entry name" value="REC"/>
    <property type="match status" value="1"/>
</dbReference>
<dbReference type="InterPro" id="IPR001789">
    <property type="entry name" value="Sig_transdc_resp-reg_receiver"/>
</dbReference>
<evidence type="ECO:0000259" key="3">
    <source>
        <dbReference type="PROSITE" id="PS50110"/>
    </source>
</evidence>
<feature type="domain" description="Response regulatory" evidence="3">
    <location>
        <begin position="24"/>
        <end position="142"/>
    </location>
</feature>
<dbReference type="EMBL" id="VJXY01000029">
    <property type="protein sequence ID" value="MBD6618658.1"/>
    <property type="molecule type" value="Genomic_DNA"/>
</dbReference>
<name>A0AA40T108_9NOST</name>
<evidence type="ECO:0000313" key="5">
    <source>
        <dbReference type="Proteomes" id="UP001165986"/>
    </source>
</evidence>
<keyword evidence="1 2" id="KW-0597">Phosphoprotein</keyword>
<organism evidence="4 5">
    <name type="scientific">Komarekiella delphini-convector SJRDD-AB1</name>
    <dbReference type="NCBI Taxonomy" id="2593771"/>
    <lineage>
        <taxon>Bacteria</taxon>
        <taxon>Bacillati</taxon>
        <taxon>Cyanobacteriota</taxon>
        <taxon>Cyanophyceae</taxon>
        <taxon>Nostocales</taxon>
        <taxon>Nostocaceae</taxon>
        <taxon>Komarekiella</taxon>
        <taxon>Komarekiella delphini-convector</taxon>
    </lineage>
</organism>
<dbReference type="PANTHER" id="PTHR44591:SF3">
    <property type="entry name" value="RESPONSE REGULATORY DOMAIN-CONTAINING PROTEIN"/>
    <property type="match status" value="1"/>
</dbReference>
<dbReference type="GO" id="GO:0000160">
    <property type="term" value="P:phosphorelay signal transduction system"/>
    <property type="evidence" value="ECO:0007669"/>
    <property type="project" value="InterPro"/>
</dbReference>
<dbReference type="PANTHER" id="PTHR44591">
    <property type="entry name" value="STRESS RESPONSE REGULATOR PROTEIN 1"/>
    <property type="match status" value="1"/>
</dbReference>
<comment type="caution">
    <text evidence="4">The sequence shown here is derived from an EMBL/GenBank/DDBJ whole genome shotgun (WGS) entry which is preliminary data.</text>
</comment>
<accession>A0AA40T108</accession>
<reference evidence="4" key="1">
    <citation type="submission" date="2019-07" db="EMBL/GenBank/DDBJ databases">
        <title>Toxilogical consequences of a new and cryptic species of cyanobacteria (Komarekiella delphini-convector) recovered from the epidermis of a bottlenose dolphin and 1500 ft. in the air.</title>
        <authorList>
            <person name="Brown A.O."/>
            <person name="Dvorak P."/>
            <person name="Villanueva C.D."/>
            <person name="Foss A.J."/>
            <person name="Garvey A.D."/>
            <person name="Gibson Q.A."/>
            <person name="Johansen J.R."/>
            <person name="Casamatta D.A."/>
        </authorList>
    </citation>
    <scope>NUCLEOTIDE SEQUENCE</scope>
    <source>
        <strain evidence="4">SJRDD-AB1</strain>
    </source>
</reference>
<dbReference type="InterPro" id="IPR011006">
    <property type="entry name" value="CheY-like_superfamily"/>
</dbReference>
<dbReference type="PROSITE" id="PS50110">
    <property type="entry name" value="RESPONSE_REGULATORY"/>
    <property type="match status" value="1"/>
</dbReference>
<evidence type="ECO:0000313" key="4">
    <source>
        <dbReference type="EMBL" id="MBD6618658.1"/>
    </source>
</evidence>
<protein>
    <submittedName>
        <fullName evidence="4">Response regulator</fullName>
    </submittedName>
</protein>
<dbReference type="SUPFAM" id="SSF52172">
    <property type="entry name" value="CheY-like"/>
    <property type="match status" value="1"/>
</dbReference>
<evidence type="ECO:0000256" key="1">
    <source>
        <dbReference type="ARBA" id="ARBA00022553"/>
    </source>
</evidence>
<feature type="modified residue" description="4-aspartylphosphate" evidence="2">
    <location>
        <position position="73"/>
    </location>
</feature>
<evidence type="ECO:0000256" key="2">
    <source>
        <dbReference type="PROSITE-ProRule" id="PRU00169"/>
    </source>
</evidence>
<proteinExistence type="predicted"/>
<dbReference type="InterPro" id="IPR050595">
    <property type="entry name" value="Bact_response_regulator"/>
</dbReference>
<dbReference type="RefSeq" id="WP_191759859.1">
    <property type="nucleotide sequence ID" value="NZ_VJXY01000029.1"/>
</dbReference>
<dbReference type="Pfam" id="PF00072">
    <property type="entry name" value="Response_reg"/>
    <property type="match status" value="1"/>
</dbReference>
<gene>
    <name evidence="4" type="ORF">FNW02_23225</name>
</gene>
<dbReference type="Proteomes" id="UP001165986">
    <property type="component" value="Unassembled WGS sequence"/>
</dbReference>